<reference evidence="2" key="1">
    <citation type="submission" date="2024-02" db="UniProtKB">
        <authorList>
            <consortium name="WormBaseParasite"/>
        </authorList>
    </citation>
    <scope>IDENTIFICATION</scope>
</reference>
<name>A0AAF3FKF0_9BILA</name>
<evidence type="ECO:0000313" key="2">
    <source>
        <dbReference type="WBParaSite" id="MBELARI_LOCUS7474"/>
    </source>
</evidence>
<dbReference type="AlphaFoldDB" id="A0AAF3FKF0"/>
<organism evidence="1 2">
    <name type="scientific">Mesorhabditis belari</name>
    <dbReference type="NCBI Taxonomy" id="2138241"/>
    <lineage>
        <taxon>Eukaryota</taxon>
        <taxon>Metazoa</taxon>
        <taxon>Ecdysozoa</taxon>
        <taxon>Nematoda</taxon>
        <taxon>Chromadorea</taxon>
        <taxon>Rhabditida</taxon>
        <taxon>Rhabditina</taxon>
        <taxon>Rhabditomorpha</taxon>
        <taxon>Rhabditoidea</taxon>
        <taxon>Rhabditidae</taxon>
        <taxon>Mesorhabditinae</taxon>
        <taxon>Mesorhabditis</taxon>
    </lineage>
</organism>
<sequence length="125" mass="14584">MGSLNNMSRRTLELPFKSMPCENVAPHFPEIKRAQMIKHYWLTKTSEMSDVENRVVMVAVVKIAGKVECGPEYENGMCERLKSGVCNDKLQCQEDKVNQWESQLLKFFDFAISRKHLLHFLRISY</sequence>
<accession>A0AAF3FKF0</accession>
<keyword evidence="1" id="KW-1185">Reference proteome</keyword>
<proteinExistence type="predicted"/>
<protein>
    <submittedName>
        <fullName evidence="2">Uncharacterized protein</fullName>
    </submittedName>
</protein>
<dbReference type="Proteomes" id="UP000887575">
    <property type="component" value="Unassembled WGS sequence"/>
</dbReference>
<dbReference type="WBParaSite" id="MBELARI_LOCUS7474">
    <property type="protein sequence ID" value="MBELARI_LOCUS7474"/>
    <property type="gene ID" value="MBELARI_LOCUS7474"/>
</dbReference>
<evidence type="ECO:0000313" key="1">
    <source>
        <dbReference type="Proteomes" id="UP000887575"/>
    </source>
</evidence>